<gene>
    <name evidence="2" type="ORF">Anapl_15027</name>
</gene>
<feature type="compositionally biased region" description="Polar residues" evidence="1">
    <location>
        <begin position="477"/>
        <end position="492"/>
    </location>
</feature>
<accession>R0KYC3</accession>
<keyword evidence="3" id="KW-1185">Reference proteome</keyword>
<protein>
    <submittedName>
        <fullName evidence="2">Uncharacterized protein</fullName>
    </submittedName>
</protein>
<evidence type="ECO:0000313" key="3">
    <source>
        <dbReference type="Proteomes" id="UP000296049"/>
    </source>
</evidence>
<dbReference type="AlphaFoldDB" id="R0KYC3"/>
<name>R0KYC3_ANAPL</name>
<evidence type="ECO:0000256" key="1">
    <source>
        <dbReference type="SAM" id="MobiDB-lite"/>
    </source>
</evidence>
<sequence length="843" mass="91634">MAEECLLGSAQGHHRSKAKNLPINASESDLAALKADVGCRETQVHFPLGCTFNQRPLSSFGLKLLLVAQSAVTASGEPVIVAEESEAGVKGGHNTLQRGPDSWGSVGIIMKEQEDSSCWSHLLNGAALAMFSSGTDQASESKRVTIEKPAQLAQGWVDCFFPIALCFFLPRSMKHSSCSHSLPSKGSLHIVHNFSPSFPTFILTSWAAAIEAMEHTDSPDLYKWAFPVEDTEFLFSFYLFQSGQHTNSNNLHADCYCDTTESVLEPFADSSCHLDASTHGLHAAATSAGRSYKWLHTYGHTVGALTASAESHPLPEVRLWVLQDLRLQGISLKIKASLLPIFSNSRGSKYPEAARSRCTKLLYSSQCASFAGSSCPYALFFLSLLFNIFFPVDLVITVCGAERGKYTEAGKRENGSASRVMSGKSTEAARRPLQGFGTSRRNEHMQVGFIAKRAALSLFCVQEEYSEEDIKVYHWSSGASPCTSSRPRSEVSSGAEGDMGSLSGAFADTDHQRSSSHAAVMVPRGRSTERMSNNSSTRVEKSGIYWLGGFTREMVSAENQPHLAASPKAKRGNICVAFIFLEARPCSWRKQIVGSKELYRGSLGALSARFHLQALIQLCWLCLHRLLVLPSTSAIVRGIFDQSRSGTTPLCNAQSKLEHGFSPGDRSRDCAPFFPLAFPIPPGAAKPLEFLHKSNVTQRKSEAALPLVLGRRRVGVHGDVGLETALLVTRSKQSFGDALQRLGCLLQHGLLPWQYAEMAASDMDQLTPNVLPPCRETELRQHRSPQALQVAGDWAVTGPGERGDFGGKKTCIILAEHKVSALPNCVLPTPPASLQGYADALRL</sequence>
<feature type="compositionally biased region" description="Polar residues" evidence="1">
    <location>
        <begin position="415"/>
        <end position="425"/>
    </location>
</feature>
<feature type="region of interest" description="Disordered" evidence="1">
    <location>
        <begin position="477"/>
        <end position="534"/>
    </location>
</feature>
<organism evidence="2 3">
    <name type="scientific">Anas platyrhynchos</name>
    <name type="common">Mallard</name>
    <name type="synonym">Anas boschas</name>
    <dbReference type="NCBI Taxonomy" id="8839"/>
    <lineage>
        <taxon>Eukaryota</taxon>
        <taxon>Metazoa</taxon>
        <taxon>Chordata</taxon>
        <taxon>Craniata</taxon>
        <taxon>Vertebrata</taxon>
        <taxon>Euteleostomi</taxon>
        <taxon>Archelosauria</taxon>
        <taxon>Archosauria</taxon>
        <taxon>Dinosauria</taxon>
        <taxon>Saurischia</taxon>
        <taxon>Theropoda</taxon>
        <taxon>Coelurosauria</taxon>
        <taxon>Aves</taxon>
        <taxon>Neognathae</taxon>
        <taxon>Galloanserae</taxon>
        <taxon>Anseriformes</taxon>
        <taxon>Anatidae</taxon>
        <taxon>Anatinae</taxon>
        <taxon>Anas</taxon>
    </lineage>
</organism>
<proteinExistence type="predicted"/>
<evidence type="ECO:0000313" key="2">
    <source>
        <dbReference type="EMBL" id="EOA94214.1"/>
    </source>
</evidence>
<reference evidence="3" key="1">
    <citation type="journal article" date="2013" name="Nat. Genet.">
        <title>The duck genome and transcriptome provide insight into an avian influenza virus reservoir species.</title>
        <authorList>
            <person name="Huang Y."/>
            <person name="Li Y."/>
            <person name="Burt D.W."/>
            <person name="Chen H."/>
            <person name="Zhang Y."/>
            <person name="Qian W."/>
            <person name="Kim H."/>
            <person name="Gan S."/>
            <person name="Zhao Y."/>
            <person name="Li J."/>
            <person name="Yi K."/>
            <person name="Feng H."/>
            <person name="Zhu P."/>
            <person name="Li B."/>
            <person name="Liu Q."/>
            <person name="Fairley S."/>
            <person name="Magor K.E."/>
            <person name="Du Z."/>
            <person name="Hu X."/>
            <person name="Goodman L."/>
            <person name="Tafer H."/>
            <person name="Vignal A."/>
            <person name="Lee T."/>
            <person name="Kim K.W."/>
            <person name="Sheng Z."/>
            <person name="An Y."/>
            <person name="Searle S."/>
            <person name="Herrero J."/>
            <person name="Groenen M.A."/>
            <person name="Crooijmans R.P."/>
            <person name="Faraut T."/>
            <person name="Cai Q."/>
            <person name="Webster R.G."/>
            <person name="Aldridge J.R."/>
            <person name="Warren W.C."/>
            <person name="Bartschat S."/>
            <person name="Kehr S."/>
            <person name="Marz M."/>
            <person name="Stadler P.F."/>
            <person name="Smith J."/>
            <person name="Kraus R.H."/>
            <person name="Zhao Y."/>
            <person name="Ren L."/>
            <person name="Fei J."/>
            <person name="Morisson M."/>
            <person name="Kaiser P."/>
            <person name="Griffin D.K."/>
            <person name="Rao M."/>
            <person name="Pitel F."/>
            <person name="Wang J."/>
            <person name="Li N."/>
        </authorList>
    </citation>
    <scope>NUCLEOTIDE SEQUENCE [LARGE SCALE GENOMIC DNA]</scope>
</reference>
<dbReference type="Proteomes" id="UP000296049">
    <property type="component" value="Unassembled WGS sequence"/>
</dbReference>
<dbReference type="EMBL" id="KB744924">
    <property type="protein sequence ID" value="EOA94214.1"/>
    <property type="molecule type" value="Genomic_DNA"/>
</dbReference>
<feature type="region of interest" description="Disordered" evidence="1">
    <location>
        <begin position="410"/>
        <end position="437"/>
    </location>
</feature>